<keyword evidence="3 9" id="KW-0285">Flavoprotein</keyword>
<sequence>MRFLGPSHWAARVSGRLRPTALRLAAQRRCREAALLFAAADFTRFALTAGQGFFAACLVVQALPPLAKYFVPFIPFNACIMTSPIMLKALGPFLGPPASLGGWVMELGSILLKRQLALLLLALGALPLGRFLWRALEPSPKRNASADVKGVLRELLRFGLCGAVVCLGAWAVLTMNGRPVPQWLPLMALVAVQPLQDLLARLGFMLKPGHDVKGFVGGAMVTGELQGFRGTNAEIATDAGVVLVPAACAWGLARAPKVRALETAAVPAERLAAALGEAKKALDPPADKKKKLLALPVLFTLAALVTRFPVAGSFLYALAVSLYLSAFVLPPPLVVILPLVILMFGGPASSVSAKGMALGLALSAIKQLVQRPSAKASVTCSALDLDQGQATLAWQTDPEAQVAEKVAAAVAGEKASSSMAKFEKKQKVKGILLSALTVVLLCGVVAWEPFVEHVEASTSQMGARLLIFGICSGLSLRLMNFGIIPSGARFVLPAPLAALSAGPSKAAHWFLAVNTRAAAAGAAAGFLLPRVGLLQKLVYHFQIVGQVAWVDAWALQMSSAFLGSVLSVQAARALNRQLPFRCSNAFFGILVAILRASLVGLGGGLVLRCVLLAAGAPGPSSVGVAGPAATSALFGLAAALLALPWLLLRDWRCRLLAARGTAAFWLRAREGNAMQPARLLKFRGRKALLRVDGEEVEVPASELAGAARHLLRPVRCSIPVSPKQAEAVAKALRAALKQHSELLSRQPLQPLVHVSPDKESIQVLGFLDRSAPPDKASAIRSELLLAAGASGSLEVMDAYSQETWPCFLLNEYAYSSTTVTASVPWSVRLRRRWWIAAEAFTQMLINMRKEFVGGKPYMQGLLRLLEDPPKGQKPFTGGDHLVFDDFAAALLHDSHEALQPKTGLHLEDRLRLGSLLQRLEGFVTSETYALDPADDWTKQPEAYGQSCRAAEAAVSGRSTELPFGGFEARRHLLFVGPCLSLPLALYCSDCPHLYQVLQRMRKLAEDATHTAHTLQSKLDHDGRPYSVLAYALMAALQALDTVRSSPGLEPLAPKGTALIFRGLWVPEAVDEHWGEHSWSFNSFSRSIDGVLSVLGFYASAAGSKAQEVAAKDAHILILVARLSSRWAFPVQFFAGGENAFPASIEQEVLVPPFCKYHLEPGTEVSSLKDEQRIQTLEQRWGMSLAKGSHVGVWPLDEHNAKLLDEGFVYDLVAVGAGAGGLVSAKQSARRGCKSALIEQHLAGGDCLNVGCVPSKALLRCARAVAELRRMDLGLTATAKVDFGQVMARMRRLRAEIAPVDSHETSKQAGVDVYMGTASFVGKNEISVAGRRLFFRKAVIATGGRAKVPPIKGLDQVRFLSNATLFNLTELPKRFCVLGAGPISLEMAQAFRRFGSEVTVLEVAPEILGAEDDDAALLIRKVFDEEGITIYTKCQISSVSQTGAEIHLSISVQGQEKTITCDELLVAAGRAANVEGLGLEAAGVEFSPNGVKVNDDLTTTNPDILAIGDVIERADTRFTHMSGTMAGMAVQNAIFPHEGLPVNAPSSKLSEVVVPRCTYTEPEVASCGVSNEKLASRQGVEVEVYKASIEHNDRAILEGCKEGYVKILCRRGSEEIVGATIVAEHAGEMLAELTLAVQHRLGISQIARTVHPYPTLGEAVQQCALNYNRARWAKKQKTEAHQKGFLTLQQPARITIRFIREIEPAYQVRELLAAHGSDCSSAMRKRLLEWLRKVREASPGRFPEGAPHVRSMTRGLNPPDRGGEFAAAKL</sequence>
<evidence type="ECO:0000256" key="10">
    <source>
        <dbReference type="SAM" id="MobiDB-lite"/>
    </source>
</evidence>
<dbReference type="PANTHER" id="PTHR43014">
    <property type="entry name" value="MERCURIC REDUCTASE"/>
    <property type="match status" value="1"/>
</dbReference>
<feature type="domain" description="Pyridine nucleotide-disulphide oxidoreductase dimerisation" evidence="12">
    <location>
        <begin position="1553"/>
        <end position="1661"/>
    </location>
</feature>
<comment type="caution">
    <text evidence="14">The sequence shown here is derived from an EMBL/GenBank/DDBJ whole genome shotgun (WGS) entry which is preliminary data.</text>
</comment>
<dbReference type="GO" id="GO:0050660">
    <property type="term" value="F:flavin adenine dinucleotide binding"/>
    <property type="evidence" value="ECO:0007669"/>
    <property type="project" value="TreeGrafter"/>
</dbReference>
<keyword evidence="5" id="KW-0521">NADP</keyword>
<feature type="transmembrane region" description="Helical" evidence="11">
    <location>
        <begin position="586"/>
        <end position="616"/>
    </location>
</feature>
<evidence type="ECO:0000256" key="4">
    <source>
        <dbReference type="ARBA" id="ARBA00022827"/>
    </source>
</evidence>
<evidence type="ECO:0000313" key="15">
    <source>
        <dbReference type="Proteomes" id="UP001178507"/>
    </source>
</evidence>
<evidence type="ECO:0000256" key="3">
    <source>
        <dbReference type="ARBA" id="ARBA00022630"/>
    </source>
</evidence>
<dbReference type="Proteomes" id="UP001178507">
    <property type="component" value="Unassembled WGS sequence"/>
</dbReference>
<evidence type="ECO:0000313" key="14">
    <source>
        <dbReference type="EMBL" id="CAJ1398135.1"/>
    </source>
</evidence>
<feature type="transmembrane region" description="Helical" evidence="11">
    <location>
        <begin position="322"/>
        <end position="344"/>
    </location>
</feature>
<dbReference type="PRINTS" id="PR00411">
    <property type="entry name" value="PNDRDTASEI"/>
</dbReference>
<name>A0AA36N490_9DINO</name>
<keyword evidence="15" id="KW-1185">Reference proteome</keyword>
<feature type="transmembrane region" description="Helical" evidence="11">
    <location>
        <begin position="155"/>
        <end position="173"/>
    </location>
</feature>
<organism evidence="14 15">
    <name type="scientific">Effrenium voratum</name>
    <dbReference type="NCBI Taxonomy" id="2562239"/>
    <lineage>
        <taxon>Eukaryota</taxon>
        <taxon>Sar</taxon>
        <taxon>Alveolata</taxon>
        <taxon>Dinophyceae</taxon>
        <taxon>Suessiales</taxon>
        <taxon>Symbiodiniaceae</taxon>
        <taxon>Effrenium</taxon>
    </lineage>
</organism>
<keyword evidence="11" id="KW-1133">Transmembrane helix</keyword>
<proteinExistence type="inferred from homology"/>
<dbReference type="InterPro" id="IPR036188">
    <property type="entry name" value="FAD/NAD-bd_sf"/>
</dbReference>
<evidence type="ECO:0000256" key="1">
    <source>
        <dbReference type="ARBA" id="ARBA00001974"/>
    </source>
</evidence>
<dbReference type="FunFam" id="3.30.390.30:FF:000001">
    <property type="entry name" value="Dihydrolipoyl dehydrogenase"/>
    <property type="match status" value="1"/>
</dbReference>
<feature type="transmembrane region" description="Helical" evidence="11">
    <location>
        <begin position="467"/>
        <end position="488"/>
    </location>
</feature>
<dbReference type="InterPro" id="IPR023753">
    <property type="entry name" value="FAD/NAD-binding_dom"/>
</dbReference>
<feature type="transmembrane region" description="Helical" evidence="11">
    <location>
        <begin position="116"/>
        <end position="135"/>
    </location>
</feature>
<keyword evidence="11" id="KW-0812">Transmembrane</keyword>
<keyword evidence="8 9" id="KW-0676">Redox-active center</keyword>
<dbReference type="Gene3D" id="3.30.390.30">
    <property type="match status" value="1"/>
</dbReference>
<evidence type="ECO:0000256" key="6">
    <source>
        <dbReference type="ARBA" id="ARBA00023002"/>
    </source>
</evidence>
<dbReference type="PROSITE" id="PS00076">
    <property type="entry name" value="PYRIDINE_REDOX_1"/>
    <property type="match status" value="1"/>
</dbReference>
<feature type="transmembrane region" description="Helical" evidence="11">
    <location>
        <begin position="428"/>
        <end position="447"/>
    </location>
</feature>
<keyword evidence="6 9" id="KW-0560">Oxidoreductase</keyword>
<comment type="cofactor">
    <cofactor evidence="1">
        <name>FAD</name>
        <dbReference type="ChEBI" id="CHEBI:57692"/>
    </cofactor>
</comment>
<dbReference type="GO" id="GO:0003955">
    <property type="term" value="F:NAD(P)H dehydrogenase (quinone) activity"/>
    <property type="evidence" value="ECO:0007669"/>
    <property type="project" value="TreeGrafter"/>
</dbReference>
<feature type="transmembrane region" description="Helical" evidence="11">
    <location>
        <begin position="292"/>
        <end position="316"/>
    </location>
</feature>
<protein>
    <recommendedName>
        <fullName evidence="16">Dihydrolipoyl dehydrogenase</fullName>
    </recommendedName>
</protein>
<evidence type="ECO:0000256" key="9">
    <source>
        <dbReference type="RuleBase" id="RU003691"/>
    </source>
</evidence>
<evidence type="ECO:0000256" key="2">
    <source>
        <dbReference type="ARBA" id="ARBA00007532"/>
    </source>
</evidence>
<dbReference type="InterPro" id="IPR016156">
    <property type="entry name" value="FAD/NAD-linked_Rdtase_dimer_sf"/>
</dbReference>
<dbReference type="EMBL" id="CAUJNA010003291">
    <property type="protein sequence ID" value="CAJ1398135.1"/>
    <property type="molecule type" value="Genomic_DNA"/>
</dbReference>
<keyword evidence="11" id="KW-0472">Membrane</keyword>
<comment type="similarity">
    <text evidence="2 9">Belongs to the class-I pyridine nucleotide-disulfide oxidoreductase family.</text>
</comment>
<evidence type="ECO:0000259" key="12">
    <source>
        <dbReference type="Pfam" id="PF02852"/>
    </source>
</evidence>
<dbReference type="SUPFAM" id="SSF51905">
    <property type="entry name" value="FAD/NAD(P)-binding domain"/>
    <property type="match status" value="1"/>
</dbReference>
<dbReference type="SUPFAM" id="SSF55424">
    <property type="entry name" value="FAD/NAD-linked reductases, dimerisation (C-terminal) domain"/>
    <property type="match status" value="1"/>
</dbReference>
<reference evidence="14" key="1">
    <citation type="submission" date="2023-08" db="EMBL/GenBank/DDBJ databases">
        <authorList>
            <person name="Chen Y."/>
            <person name="Shah S."/>
            <person name="Dougan E. K."/>
            <person name="Thang M."/>
            <person name="Chan C."/>
        </authorList>
    </citation>
    <scope>NUCLEOTIDE SEQUENCE</scope>
</reference>
<evidence type="ECO:0008006" key="16">
    <source>
        <dbReference type="Google" id="ProtNLM"/>
    </source>
</evidence>
<evidence type="ECO:0000256" key="7">
    <source>
        <dbReference type="ARBA" id="ARBA00023157"/>
    </source>
</evidence>
<keyword evidence="7" id="KW-1015">Disulfide bond</keyword>
<feature type="transmembrane region" description="Helical" evidence="11">
    <location>
        <begin position="33"/>
        <end position="63"/>
    </location>
</feature>
<dbReference type="PRINTS" id="PR00368">
    <property type="entry name" value="FADPNR"/>
</dbReference>
<keyword evidence="4 9" id="KW-0274">FAD</keyword>
<dbReference type="GO" id="GO:0016668">
    <property type="term" value="F:oxidoreductase activity, acting on a sulfur group of donors, NAD(P) as acceptor"/>
    <property type="evidence" value="ECO:0007669"/>
    <property type="project" value="InterPro"/>
</dbReference>
<evidence type="ECO:0000259" key="13">
    <source>
        <dbReference type="Pfam" id="PF07992"/>
    </source>
</evidence>
<dbReference type="Pfam" id="PF07992">
    <property type="entry name" value="Pyr_redox_2"/>
    <property type="match status" value="1"/>
</dbReference>
<accession>A0AA36N490</accession>
<feature type="region of interest" description="Disordered" evidence="10">
    <location>
        <begin position="1740"/>
        <end position="1769"/>
    </location>
</feature>
<gene>
    <name evidence="14" type="ORF">EVOR1521_LOCUS21999</name>
</gene>
<dbReference type="PANTHER" id="PTHR43014:SF2">
    <property type="entry name" value="MERCURIC REDUCTASE"/>
    <property type="match status" value="1"/>
</dbReference>
<feature type="transmembrane region" description="Helical" evidence="11">
    <location>
        <begin position="69"/>
        <end position="95"/>
    </location>
</feature>
<evidence type="ECO:0000256" key="11">
    <source>
        <dbReference type="SAM" id="Phobius"/>
    </source>
</evidence>
<dbReference type="InterPro" id="IPR012999">
    <property type="entry name" value="Pyr_OxRdtase_I_AS"/>
</dbReference>
<feature type="domain" description="FAD/NAD(P)-binding" evidence="13">
    <location>
        <begin position="1209"/>
        <end position="1516"/>
    </location>
</feature>
<dbReference type="Pfam" id="PF02852">
    <property type="entry name" value="Pyr_redox_dim"/>
    <property type="match status" value="1"/>
</dbReference>
<dbReference type="InterPro" id="IPR004099">
    <property type="entry name" value="Pyr_nucl-diS_OxRdtase_dimer"/>
</dbReference>
<evidence type="ECO:0000256" key="8">
    <source>
        <dbReference type="ARBA" id="ARBA00023284"/>
    </source>
</evidence>
<dbReference type="Gene3D" id="3.50.50.60">
    <property type="entry name" value="FAD/NAD(P)-binding domain"/>
    <property type="match status" value="2"/>
</dbReference>
<evidence type="ECO:0000256" key="5">
    <source>
        <dbReference type="ARBA" id="ARBA00022857"/>
    </source>
</evidence>